<reference evidence="2 3" key="1">
    <citation type="submission" date="2021-03" db="EMBL/GenBank/DDBJ databases">
        <authorList>
            <person name="So Y."/>
        </authorList>
    </citation>
    <scope>NUCLEOTIDE SEQUENCE [LARGE SCALE GENOMIC DNA]</scope>
    <source>
        <strain evidence="2 3">PWR1</strain>
    </source>
</reference>
<dbReference type="Gene3D" id="1.10.1740.10">
    <property type="match status" value="1"/>
</dbReference>
<accession>A0ABS4AVC0</accession>
<gene>
    <name evidence="2" type="ORF">J5Y09_15435</name>
</gene>
<keyword evidence="3" id="KW-1185">Reference proteome</keyword>
<comment type="caution">
    <text evidence="2">The sequence shown here is derived from an EMBL/GenBank/DDBJ whole genome shotgun (WGS) entry which is preliminary data.</text>
</comment>
<evidence type="ECO:0000313" key="2">
    <source>
        <dbReference type="EMBL" id="MBP0465317.1"/>
    </source>
</evidence>
<dbReference type="RefSeq" id="WP_209352705.1">
    <property type="nucleotide sequence ID" value="NZ_JAGIYZ010000014.1"/>
</dbReference>
<dbReference type="InterPro" id="IPR013324">
    <property type="entry name" value="RNA_pol_sigma_r3/r4-like"/>
</dbReference>
<dbReference type="PANTHER" id="PTHR47756:SF2">
    <property type="entry name" value="BLL6612 PROTEIN"/>
    <property type="match status" value="1"/>
</dbReference>
<dbReference type="SUPFAM" id="SSF88659">
    <property type="entry name" value="Sigma3 and sigma4 domains of RNA polymerase sigma factors"/>
    <property type="match status" value="1"/>
</dbReference>
<dbReference type="Pfam" id="PF20239">
    <property type="entry name" value="DUF6596"/>
    <property type="match status" value="1"/>
</dbReference>
<dbReference type="PANTHER" id="PTHR47756">
    <property type="entry name" value="BLL6612 PROTEIN-RELATED"/>
    <property type="match status" value="1"/>
</dbReference>
<protein>
    <submittedName>
        <fullName evidence="2">RNA polymerase subunit sigma-70</fullName>
    </submittedName>
</protein>
<organism evidence="2 3">
    <name type="scientific">Roseomonas nitratireducens</name>
    <dbReference type="NCBI Taxonomy" id="2820810"/>
    <lineage>
        <taxon>Bacteria</taxon>
        <taxon>Pseudomonadati</taxon>
        <taxon>Pseudomonadota</taxon>
        <taxon>Alphaproteobacteria</taxon>
        <taxon>Acetobacterales</taxon>
        <taxon>Roseomonadaceae</taxon>
        <taxon>Roseomonas</taxon>
    </lineage>
</organism>
<dbReference type="InterPro" id="IPR046531">
    <property type="entry name" value="DUF6596"/>
</dbReference>
<evidence type="ECO:0000259" key="1">
    <source>
        <dbReference type="Pfam" id="PF20239"/>
    </source>
</evidence>
<sequence>MSGAAARAAEAAARASYGRLLAWLSARTRDLAAAEDALAEALRAALETWPARGVPAAPDAWLLTVARRNLGRRARHARVHAMAEPALALLAEEADREAAPFPDERLGLLFVCAHPEIEPAVRAPLMLQTVLGLDAARIAGAFLVSPAAMGQRLTRAKARIREAGLRFEVPERAEWAPRLAAVLDAVYAAYGSAWPDMAGVDPRLTGLAAEALHLARLLAALLPEEPEARGLVALILHCEARRPARRDAAGRLVPLAEQDPALWDGALAGEAEAHLAAAARAGQAGRFQVEAAIQSAHAARTAMGGTPWGAIVTLYELLLRIAPSAGALLGRAAAVAEARGPAEGLALLDAMAPGLPPSWQPYWAVRAHLLARLGDAVAAAEAYGRAIGLTSEPGERAFLQARLAMLHGAAIRTT</sequence>
<dbReference type="EMBL" id="JAGIYZ010000014">
    <property type="protein sequence ID" value="MBP0465317.1"/>
    <property type="molecule type" value="Genomic_DNA"/>
</dbReference>
<name>A0ABS4AVC0_9PROT</name>
<proteinExistence type="predicted"/>
<dbReference type="Proteomes" id="UP000680815">
    <property type="component" value="Unassembled WGS sequence"/>
</dbReference>
<dbReference type="SUPFAM" id="SSF88946">
    <property type="entry name" value="Sigma2 domain of RNA polymerase sigma factors"/>
    <property type="match status" value="1"/>
</dbReference>
<feature type="domain" description="DUF6596" evidence="1">
    <location>
        <begin position="178"/>
        <end position="279"/>
    </location>
</feature>
<dbReference type="InterPro" id="IPR013325">
    <property type="entry name" value="RNA_pol_sigma_r2"/>
</dbReference>
<evidence type="ECO:0000313" key="3">
    <source>
        <dbReference type="Proteomes" id="UP000680815"/>
    </source>
</evidence>